<keyword evidence="3" id="KW-1185">Reference proteome</keyword>
<dbReference type="RefSeq" id="WP_348388260.1">
    <property type="nucleotide sequence ID" value="NZ_CP134146.1"/>
</dbReference>
<feature type="transmembrane region" description="Helical" evidence="1">
    <location>
        <begin position="43"/>
        <end position="60"/>
    </location>
</feature>
<proteinExistence type="predicted"/>
<protein>
    <submittedName>
        <fullName evidence="2">MerC domain-containing protein</fullName>
    </submittedName>
</protein>
<dbReference type="EMBL" id="CP134146">
    <property type="protein sequence ID" value="WNC69116.1"/>
    <property type="molecule type" value="Genomic_DNA"/>
</dbReference>
<evidence type="ECO:0000313" key="2">
    <source>
        <dbReference type="EMBL" id="WNC69116.1"/>
    </source>
</evidence>
<feature type="transmembrane region" description="Helical" evidence="1">
    <location>
        <begin position="12"/>
        <end position="31"/>
    </location>
</feature>
<dbReference type="Proteomes" id="UP001248581">
    <property type="component" value="Chromosome"/>
</dbReference>
<sequence>MLDRLGITATSICALHCILLPVLVPLLSLFGLEFLGDHESEHIFLFVTLILGSIALFSGFKRYHRKIYPFYLLFLGGFIYWHKHSVDESLQPVMIIVGACLLIAAHVVNLKLCNNCRSCSDHECGTELE</sequence>
<accession>A0ABY9TK77</accession>
<organism evidence="2 3">
    <name type="scientific">Thalassotalea nanhaiensis</name>
    <dbReference type="NCBI Taxonomy" id="3065648"/>
    <lineage>
        <taxon>Bacteria</taxon>
        <taxon>Pseudomonadati</taxon>
        <taxon>Pseudomonadota</taxon>
        <taxon>Gammaproteobacteria</taxon>
        <taxon>Alteromonadales</taxon>
        <taxon>Colwelliaceae</taxon>
        <taxon>Thalassotalea</taxon>
    </lineage>
</organism>
<keyword evidence="1" id="KW-0472">Membrane</keyword>
<keyword evidence="1" id="KW-1133">Transmembrane helix</keyword>
<feature type="transmembrane region" description="Helical" evidence="1">
    <location>
        <begin position="89"/>
        <end position="108"/>
    </location>
</feature>
<dbReference type="Pfam" id="PF03203">
    <property type="entry name" value="MerC"/>
    <property type="match status" value="1"/>
</dbReference>
<feature type="transmembrane region" description="Helical" evidence="1">
    <location>
        <begin position="67"/>
        <end position="83"/>
    </location>
</feature>
<evidence type="ECO:0000313" key="3">
    <source>
        <dbReference type="Proteomes" id="UP001248581"/>
    </source>
</evidence>
<reference evidence="3" key="1">
    <citation type="submission" date="2023-09" db="EMBL/GenBank/DDBJ databases">
        <authorList>
            <person name="Li S."/>
            <person name="Li X."/>
            <person name="Zhang C."/>
            <person name="Zhao Z."/>
        </authorList>
    </citation>
    <scope>NUCLEOTIDE SEQUENCE [LARGE SCALE GENOMIC DNA]</scope>
    <source>
        <strain evidence="3">SQ345</strain>
    </source>
</reference>
<name>A0ABY9TK77_9GAMM</name>
<gene>
    <name evidence="2" type="ORF">RI845_02920</name>
</gene>
<dbReference type="InterPro" id="IPR004891">
    <property type="entry name" value="Mercury-R_MerC"/>
</dbReference>
<keyword evidence="1" id="KW-0812">Transmembrane</keyword>
<evidence type="ECO:0000256" key="1">
    <source>
        <dbReference type="SAM" id="Phobius"/>
    </source>
</evidence>